<proteinExistence type="predicted"/>
<sequence length="76" mass="8428">MSHVTTTEKRARMLATDRQMGPTGDGEAEAPGPASLPYWLTKMRPVKSSTTMERKETTTHTQPALSAARLQLWQLS</sequence>
<keyword evidence="3" id="KW-1185">Reference proteome</keyword>
<dbReference type="Proteomes" id="UP000051836">
    <property type="component" value="Unassembled WGS sequence"/>
</dbReference>
<feature type="compositionally biased region" description="Basic and acidic residues" evidence="1">
    <location>
        <begin position="1"/>
        <end position="11"/>
    </location>
</feature>
<dbReference type="OrthoDB" id="10624022at2759"/>
<gene>
    <name evidence="2" type="ORF">AAES_92088</name>
</gene>
<organism evidence="2 3">
    <name type="scientific">Amazona aestiva</name>
    <name type="common">Blue-fronted Amazon parrot</name>
    <dbReference type="NCBI Taxonomy" id="12930"/>
    <lineage>
        <taxon>Eukaryota</taxon>
        <taxon>Metazoa</taxon>
        <taxon>Chordata</taxon>
        <taxon>Craniata</taxon>
        <taxon>Vertebrata</taxon>
        <taxon>Euteleostomi</taxon>
        <taxon>Archelosauria</taxon>
        <taxon>Archosauria</taxon>
        <taxon>Dinosauria</taxon>
        <taxon>Saurischia</taxon>
        <taxon>Theropoda</taxon>
        <taxon>Coelurosauria</taxon>
        <taxon>Aves</taxon>
        <taxon>Neognathae</taxon>
        <taxon>Neoaves</taxon>
        <taxon>Telluraves</taxon>
        <taxon>Australaves</taxon>
        <taxon>Psittaciformes</taxon>
        <taxon>Psittacidae</taxon>
        <taxon>Amazona</taxon>
    </lineage>
</organism>
<dbReference type="AlphaFoldDB" id="A0A0Q3USA3"/>
<protein>
    <submittedName>
        <fullName evidence="2">Uncharacterized protein</fullName>
    </submittedName>
</protein>
<feature type="region of interest" description="Disordered" evidence="1">
    <location>
        <begin position="1"/>
        <end position="76"/>
    </location>
</feature>
<comment type="caution">
    <text evidence="2">The sequence shown here is derived from an EMBL/GenBank/DDBJ whole genome shotgun (WGS) entry which is preliminary data.</text>
</comment>
<dbReference type="EMBL" id="LMAW01002521">
    <property type="protein sequence ID" value="KQK80570.1"/>
    <property type="molecule type" value="Genomic_DNA"/>
</dbReference>
<evidence type="ECO:0000313" key="3">
    <source>
        <dbReference type="Proteomes" id="UP000051836"/>
    </source>
</evidence>
<evidence type="ECO:0000313" key="2">
    <source>
        <dbReference type="EMBL" id="KQK80570.1"/>
    </source>
</evidence>
<accession>A0A0Q3USA3</accession>
<reference evidence="2 3" key="1">
    <citation type="submission" date="2015-10" db="EMBL/GenBank/DDBJ databases">
        <authorList>
            <person name="Gilbert D.G."/>
        </authorList>
    </citation>
    <scope>NUCLEOTIDE SEQUENCE [LARGE SCALE GENOMIC DNA]</scope>
    <source>
        <strain evidence="2">FVVF132</strain>
    </source>
</reference>
<evidence type="ECO:0000256" key="1">
    <source>
        <dbReference type="SAM" id="MobiDB-lite"/>
    </source>
</evidence>
<name>A0A0Q3USA3_AMAAE</name>